<organism evidence="18 19">
    <name type="scientific">Buddleja alternifolia</name>
    <dbReference type="NCBI Taxonomy" id="168488"/>
    <lineage>
        <taxon>Eukaryota</taxon>
        <taxon>Viridiplantae</taxon>
        <taxon>Streptophyta</taxon>
        <taxon>Embryophyta</taxon>
        <taxon>Tracheophyta</taxon>
        <taxon>Spermatophyta</taxon>
        <taxon>Magnoliopsida</taxon>
        <taxon>eudicotyledons</taxon>
        <taxon>Gunneridae</taxon>
        <taxon>Pentapetalae</taxon>
        <taxon>asterids</taxon>
        <taxon>lamiids</taxon>
        <taxon>Lamiales</taxon>
        <taxon>Scrophulariaceae</taxon>
        <taxon>Buddlejeae</taxon>
        <taxon>Buddleja</taxon>
    </lineage>
</organism>
<gene>
    <name evidence="18" type="ORF">BUALT_Bualt01G0239200</name>
</gene>
<keyword evidence="10" id="KW-0833">Ubl conjugation pathway</keyword>
<keyword evidence="7" id="KW-0479">Metal-binding</keyword>
<dbReference type="GO" id="GO:0008270">
    <property type="term" value="F:zinc ion binding"/>
    <property type="evidence" value="ECO:0007669"/>
    <property type="project" value="UniProtKB-KW"/>
</dbReference>
<evidence type="ECO:0000259" key="17">
    <source>
        <dbReference type="Pfam" id="PF13947"/>
    </source>
</evidence>
<dbReference type="PANTHER" id="PTHR46279">
    <property type="entry name" value="RING/U-BOX SUPERFAMILY PROTEIN"/>
    <property type="match status" value="1"/>
</dbReference>
<feature type="domain" description="Wall-associated receptor kinase galacturonan-binding" evidence="17">
    <location>
        <begin position="347"/>
        <end position="414"/>
    </location>
</feature>
<keyword evidence="19" id="KW-1185">Reference proteome</keyword>
<proteinExistence type="inferred from homology"/>
<keyword evidence="6 15" id="KW-0812">Transmembrane</keyword>
<protein>
    <recommendedName>
        <fullName evidence="4">RING-type E3 ubiquitin transferase</fullName>
        <ecNumber evidence="4">2.3.2.27</ecNumber>
    </recommendedName>
</protein>
<dbReference type="AlphaFoldDB" id="A0AAV6YDV5"/>
<reference evidence="18" key="1">
    <citation type="submission" date="2019-10" db="EMBL/GenBank/DDBJ databases">
        <authorList>
            <person name="Zhang R."/>
            <person name="Pan Y."/>
            <person name="Wang J."/>
            <person name="Ma R."/>
            <person name="Yu S."/>
        </authorList>
    </citation>
    <scope>NUCLEOTIDE SEQUENCE</scope>
    <source>
        <strain evidence="18">LA-IB0</strain>
        <tissue evidence="18">Leaf</tissue>
    </source>
</reference>
<evidence type="ECO:0000256" key="2">
    <source>
        <dbReference type="ARBA" id="ARBA00004167"/>
    </source>
</evidence>
<evidence type="ECO:0000256" key="5">
    <source>
        <dbReference type="ARBA" id="ARBA00022679"/>
    </source>
</evidence>
<evidence type="ECO:0000313" key="19">
    <source>
        <dbReference type="Proteomes" id="UP000826271"/>
    </source>
</evidence>
<comment type="catalytic activity">
    <reaction evidence="1">
        <text>S-ubiquitinyl-[E2 ubiquitin-conjugating enzyme]-L-cysteine + [acceptor protein]-L-lysine = [E2 ubiquitin-conjugating enzyme]-L-cysteine + N(6)-ubiquitinyl-[acceptor protein]-L-lysine.</text>
        <dbReference type="EC" id="2.3.2.27"/>
    </reaction>
</comment>
<comment type="subcellular location">
    <subcellularLocation>
        <location evidence="2">Membrane</location>
        <topology evidence="2">Single-pass membrane protein</topology>
    </subcellularLocation>
</comment>
<evidence type="ECO:0000256" key="14">
    <source>
        <dbReference type="ARBA" id="ARBA00024209"/>
    </source>
</evidence>
<evidence type="ECO:0000256" key="3">
    <source>
        <dbReference type="ARBA" id="ARBA00004906"/>
    </source>
</evidence>
<comment type="similarity">
    <text evidence="14">Belongs to the RING-type zinc finger family. ATL subfamily.</text>
</comment>
<evidence type="ECO:0000313" key="18">
    <source>
        <dbReference type="EMBL" id="KAG8391940.1"/>
    </source>
</evidence>
<accession>A0AAV6YDV5</accession>
<dbReference type="PANTHER" id="PTHR46279:SF2">
    <property type="entry name" value="RING-H2 FINGER PROTEIN ATL21A-RELATED"/>
    <property type="match status" value="1"/>
</dbReference>
<name>A0AAV6YDV5_9LAMI</name>
<evidence type="ECO:0000256" key="1">
    <source>
        <dbReference type="ARBA" id="ARBA00000900"/>
    </source>
</evidence>
<comment type="pathway">
    <text evidence="3">Protein modification; protein ubiquitination.</text>
</comment>
<feature type="transmembrane region" description="Helical" evidence="15">
    <location>
        <begin position="221"/>
        <end position="253"/>
    </location>
</feature>
<evidence type="ECO:0000256" key="7">
    <source>
        <dbReference type="ARBA" id="ARBA00022723"/>
    </source>
</evidence>
<evidence type="ECO:0000256" key="13">
    <source>
        <dbReference type="ARBA" id="ARBA00023136"/>
    </source>
</evidence>
<keyword evidence="9" id="KW-0863">Zinc-finger</keyword>
<evidence type="ECO:0000256" key="10">
    <source>
        <dbReference type="ARBA" id="ARBA00022786"/>
    </source>
</evidence>
<dbReference type="InterPro" id="IPR046948">
    <property type="entry name" value="ATL20-22-like"/>
</dbReference>
<evidence type="ECO:0000256" key="6">
    <source>
        <dbReference type="ARBA" id="ARBA00022692"/>
    </source>
</evidence>
<evidence type="ECO:0000256" key="15">
    <source>
        <dbReference type="SAM" id="Phobius"/>
    </source>
</evidence>
<keyword evidence="12 15" id="KW-1133">Transmembrane helix</keyword>
<sequence length="581" mass="65313">MPGKNNHFLALFLIFSIFIVVDSDCLTRFCGNNKSLPIHYPFKLEGDNKHQKGCDQNQAINLKCSNQENVPVLNLPSSGDLYVRNINYSSQIIQLYDPNNCFPALFMNSNFSPFPLIPVNYQNYTFYNCPLNTTTRSNFTAVGCLSNSTFSVLATSSVMRAQEMNNLGCNMIQTVPIPVSSPLQYEYNGFSGDLVLTWDVPTCVVCRNIVKSKGRNKGVTAAIIILSLLFPFWGGLIVYLLIAGMLALIKITIKFKRFVKRKLNALTNRARQHSAHQAQAAPVPSPIRLPVMPAQPRRIDTESAMNTIVVLGESRRVPGPNSSVCPICLDDYNPRDTIKFIHSKKQCPTSYCTNNNTLPIQYPFKLQDHQPDQDCSYTNLRCNNQGIPVLNIPYSGDFFVRYIDYYYSIIQLYDPDSCLPKRFMTLNLSSLDPFMVTYSYRNYTFYSCPSELIRASSLITSIDCLSNSSTSMVATSTISSQEMEIVYKCNEIITSLIPIPGLDLHDDFIGNQTDFFLQWFAPPCKNCHRGTRLVSDGVLEAATIMLYLVVMIMPPLICLGCCTHFVIVLWKEVGVKNSNVA</sequence>
<keyword evidence="11" id="KW-0862">Zinc</keyword>
<feature type="transmembrane region" description="Helical" evidence="15">
    <location>
        <begin position="544"/>
        <end position="570"/>
    </location>
</feature>
<dbReference type="Pfam" id="PF13947">
    <property type="entry name" value="GUB_WAK_bind"/>
    <property type="match status" value="2"/>
</dbReference>
<dbReference type="EC" id="2.3.2.27" evidence="4"/>
<evidence type="ECO:0000256" key="12">
    <source>
        <dbReference type="ARBA" id="ARBA00022989"/>
    </source>
</evidence>
<evidence type="ECO:0000256" key="8">
    <source>
        <dbReference type="ARBA" id="ARBA00022729"/>
    </source>
</evidence>
<dbReference type="GO" id="GO:0030247">
    <property type="term" value="F:polysaccharide binding"/>
    <property type="evidence" value="ECO:0007669"/>
    <property type="project" value="InterPro"/>
</dbReference>
<evidence type="ECO:0000256" key="4">
    <source>
        <dbReference type="ARBA" id="ARBA00012483"/>
    </source>
</evidence>
<dbReference type="EMBL" id="WHWC01000001">
    <property type="protein sequence ID" value="KAG8391940.1"/>
    <property type="molecule type" value="Genomic_DNA"/>
</dbReference>
<evidence type="ECO:0000256" key="11">
    <source>
        <dbReference type="ARBA" id="ARBA00022833"/>
    </source>
</evidence>
<comment type="caution">
    <text evidence="18">The sequence shown here is derived from an EMBL/GenBank/DDBJ whole genome shotgun (WGS) entry which is preliminary data.</text>
</comment>
<keyword evidence="8 16" id="KW-0732">Signal</keyword>
<dbReference type="InterPro" id="IPR025287">
    <property type="entry name" value="WAK_GUB"/>
</dbReference>
<dbReference type="Proteomes" id="UP000826271">
    <property type="component" value="Unassembled WGS sequence"/>
</dbReference>
<dbReference type="GO" id="GO:0016020">
    <property type="term" value="C:membrane"/>
    <property type="evidence" value="ECO:0007669"/>
    <property type="project" value="UniProtKB-SubCell"/>
</dbReference>
<feature type="signal peptide" evidence="16">
    <location>
        <begin position="1"/>
        <end position="23"/>
    </location>
</feature>
<evidence type="ECO:0000256" key="9">
    <source>
        <dbReference type="ARBA" id="ARBA00022771"/>
    </source>
</evidence>
<keyword evidence="13 15" id="KW-0472">Membrane</keyword>
<feature type="domain" description="Wall-associated receptor kinase galacturonan-binding" evidence="17">
    <location>
        <begin position="25"/>
        <end position="97"/>
    </location>
</feature>
<feature type="chain" id="PRO_5043585854" description="RING-type E3 ubiquitin transferase" evidence="16">
    <location>
        <begin position="24"/>
        <end position="581"/>
    </location>
</feature>
<evidence type="ECO:0000256" key="16">
    <source>
        <dbReference type="SAM" id="SignalP"/>
    </source>
</evidence>
<keyword evidence="5" id="KW-0808">Transferase</keyword>
<dbReference type="GO" id="GO:0061630">
    <property type="term" value="F:ubiquitin protein ligase activity"/>
    <property type="evidence" value="ECO:0007669"/>
    <property type="project" value="UniProtKB-EC"/>
</dbReference>